<dbReference type="AlphaFoldDB" id="A0A6V7HDG5"/>
<accession>A0A6V7HDG5</accession>
<gene>
    <name evidence="2" type="ORF">MHI_LOCUS803100</name>
</gene>
<organism evidence="2 3">
    <name type="scientific">Heterotrigona itama</name>
    <dbReference type="NCBI Taxonomy" id="395501"/>
    <lineage>
        <taxon>Eukaryota</taxon>
        <taxon>Metazoa</taxon>
        <taxon>Ecdysozoa</taxon>
        <taxon>Arthropoda</taxon>
        <taxon>Hexapoda</taxon>
        <taxon>Insecta</taxon>
        <taxon>Pterygota</taxon>
        <taxon>Neoptera</taxon>
        <taxon>Endopterygota</taxon>
        <taxon>Hymenoptera</taxon>
        <taxon>Apocrita</taxon>
        <taxon>Aculeata</taxon>
        <taxon>Apoidea</taxon>
        <taxon>Anthophila</taxon>
        <taxon>Apidae</taxon>
        <taxon>Heterotrigona</taxon>
    </lineage>
</organism>
<sequence>IPIIAIAAEEKVRAAKRRVGKSDKKETVAQGRTKIINGDRARGREGTISLRKRKRRRKKEREDSEDQFGNIIDTYLLYPL</sequence>
<comment type="caution">
    <text evidence="2">The sequence shown here is derived from an EMBL/GenBank/DDBJ whole genome shotgun (WGS) entry which is preliminary data.</text>
</comment>
<reference evidence="2" key="1">
    <citation type="submission" date="2020-07" db="EMBL/GenBank/DDBJ databases">
        <authorList>
            <person name="Nazaruddin N."/>
        </authorList>
    </citation>
    <scope>NUCLEOTIDE SEQUENCE</scope>
</reference>
<proteinExistence type="predicted"/>
<feature type="region of interest" description="Disordered" evidence="1">
    <location>
        <begin position="41"/>
        <end position="64"/>
    </location>
</feature>
<evidence type="ECO:0000313" key="3">
    <source>
        <dbReference type="Proteomes" id="UP000752696"/>
    </source>
</evidence>
<feature type="non-terminal residue" evidence="2">
    <location>
        <position position="1"/>
    </location>
</feature>
<protein>
    <submittedName>
        <fullName evidence="2">Uncharacterized protein</fullName>
    </submittedName>
</protein>
<name>A0A6V7HDG5_9HYME</name>
<dbReference type="Proteomes" id="UP000752696">
    <property type="component" value="Unassembled WGS sequence"/>
</dbReference>
<keyword evidence="3" id="KW-1185">Reference proteome</keyword>
<feature type="compositionally biased region" description="Basic residues" evidence="1">
    <location>
        <begin position="50"/>
        <end position="59"/>
    </location>
</feature>
<evidence type="ECO:0000313" key="2">
    <source>
        <dbReference type="EMBL" id="CAD1478552.1"/>
    </source>
</evidence>
<dbReference type="EMBL" id="CAJDYZ010010843">
    <property type="protein sequence ID" value="CAD1478552.1"/>
    <property type="molecule type" value="Genomic_DNA"/>
</dbReference>
<evidence type="ECO:0000256" key="1">
    <source>
        <dbReference type="SAM" id="MobiDB-lite"/>
    </source>
</evidence>